<dbReference type="GO" id="GO:0016139">
    <property type="term" value="P:glycoside catabolic process"/>
    <property type="evidence" value="ECO:0007669"/>
    <property type="project" value="TreeGrafter"/>
</dbReference>
<feature type="chain" id="PRO_5025653011" description="alpha-L-fucosidase" evidence="6">
    <location>
        <begin position="27"/>
        <end position="642"/>
    </location>
</feature>
<evidence type="ECO:0000259" key="7">
    <source>
        <dbReference type="Pfam" id="PF01120"/>
    </source>
</evidence>
<dbReference type="SUPFAM" id="SSF51445">
    <property type="entry name" value="(Trans)glycosidases"/>
    <property type="match status" value="1"/>
</dbReference>
<evidence type="ECO:0000256" key="2">
    <source>
        <dbReference type="ARBA" id="ARBA00012662"/>
    </source>
</evidence>
<name>A0A6B2M3N1_9BACT</name>
<dbReference type="Pfam" id="PF01120">
    <property type="entry name" value="Alpha_L_fucos"/>
    <property type="match status" value="1"/>
</dbReference>
<protein>
    <recommendedName>
        <fullName evidence="2">alpha-L-fucosidase</fullName>
        <ecNumber evidence="2">3.2.1.51</ecNumber>
    </recommendedName>
</protein>
<dbReference type="Gene3D" id="2.60.120.260">
    <property type="entry name" value="Galactose-binding domain-like"/>
    <property type="match status" value="1"/>
</dbReference>
<dbReference type="InterPro" id="IPR057739">
    <property type="entry name" value="Glyco_hydro_29_N"/>
</dbReference>
<feature type="domain" description="Glycoside hydrolase family 29 N-terminal" evidence="7">
    <location>
        <begin position="196"/>
        <end position="543"/>
    </location>
</feature>
<keyword evidence="9" id="KW-1185">Reference proteome</keyword>
<dbReference type="Proteomes" id="UP000478417">
    <property type="component" value="Unassembled WGS sequence"/>
</dbReference>
<evidence type="ECO:0000256" key="3">
    <source>
        <dbReference type="ARBA" id="ARBA00022729"/>
    </source>
</evidence>
<dbReference type="RefSeq" id="WP_163965702.1">
    <property type="nucleotide sequence ID" value="NZ_JAAGNX010000003.1"/>
</dbReference>
<dbReference type="InterPro" id="IPR000933">
    <property type="entry name" value="Glyco_hydro_29"/>
</dbReference>
<gene>
    <name evidence="8" type="ORF">G0Q06_10655</name>
</gene>
<dbReference type="GO" id="GO:0005764">
    <property type="term" value="C:lysosome"/>
    <property type="evidence" value="ECO:0007669"/>
    <property type="project" value="TreeGrafter"/>
</dbReference>
<evidence type="ECO:0000256" key="1">
    <source>
        <dbReference type="ARBA" id="ARBA00007951"/>
    </source>
</evidence>
<organism evidence="8 9">
    <name type="scientific">Oceanipulchritudo coccoides</name>
    <dbReference type="NCBI Taxonomy" id="2706888"/>
    <lineage>
        <taxon>Bacteria</taxon>
        <taxon>Pseudomonadati</taxon>
        <taxon>Verrucomicrobiota</taxon>
        <taxon>Opitutia</taxon>
        <taxon>Puniceicoccales</taxon>
        <taxon>Oceanipulchritudinaceae</taxon>
        <taxon>Oceanipulchritudo</taxon>
    </lineage>
</organism>
<dbReference type="GO" id="GO:0006004">
    <property type="term" value="P:fucose metabolic process"/>
    <property type="evidence" value="ECO:0007669"/>
    <property type="project" value="TreeGrafter"/>
</dbReference>
<dbReference type="EMBL" id="JAAGNX010000003">
    <property type="protein sequence ID" value="NDV62912.1"/>
    <property type="molecule type" value="Genomic_DNA"/>
</dbReference>
<comment type="similarity">
    <text evidence="1">Belongs to the glycosyl hydrolase 29 family.</text>
</comment>
<dbReference type="EC" id="3.2.1.51" evidence="2"/>
<dbReference type="PANTHER" id="PTHR10030">
    <property type="entry name" value="ALPHA-L-FUCOSIDASE"/>
    <property type="match status" value="1"/>
</dbReference>
<keyword evidence="4" id="KW-0378">Hydrolase</keyword>
<evidence type="ECO:0000256" key="4">
    <source>
        <dbReference type="ARBA" id="ARBA00022801"/>
    </source>
</evidence>
<dbReference type="PANTHER" id="PTHR10030:SF37">
    <property type="entry name" value="ALPHA-L-FUCOSIDASE-RELATED"/>
    <property type="match status" value="1"/>
</dbReference>
<keyword evidence="5" id="KW-0326">Glycosidase</keyword>
<dbReference type="GO" id="GO:0004560">
    <property type="term" value="F:alpha-L-fucosidase activity"/>
    <property type="evidence" value="ECO:0007669"/>
    <property type="project" value="InterPro"/>
</dbReference>
<evidence type="ECO:0000256" key="6">
    <source>
        <dbReference type="SAM" id="SignalP"/>
    </source>
</evidence>
<evidence type="ECO:0000313" key="8">
    <source>
        <dbReference type="EMBL" id="NDV62912.1"/>
    </source>
</evidence>
<evidence type="ECO:0000313" key="9">
    <source>
        <dbReference type="Proteomes" id="UP000478417"/>
    </source>
</evidence>
<comment type="caution">
    <text evidence="8">The sequence shown here is derived from an EMBL/GenBank/DDBJ whole genome shotgun (WGS) entry which is preliminary data.</text>
</comment>
<evidence type="ECO:0000256" key="5">
    <source>
        <dbReference type="ARBA" id="ARBA00023295"/>
    </source>
</evidence>
<dbReference type="AlphaFoldDB" id="A0A6B2M3N1"/>
<reference evidence="8 9" key="1">
    <citation type="submission" date="2020-02" db="EMBL/GenBank/DDBJ databases">
        <title>Albibacoteraceae fam. nov., the first described family within the subdivision 4 Verrucomicrobia.</title>
        <authorList>
            <person name="Xi F."/>
        </authorList>
    </citation>
    <scope>NUCLEOTIDE SEQUENCE [LARGE SCALE GENOMIC DNA]</scope>
    <source>
        <strain evidence="8 9">CK1056</strain>
    </source>
</reference>
<accession>A0A6B2M3N1</accession>
<dbReference type="SMART" id="SM00812">
    <property type="entry name" value="Alpha_L_fucos"/>
    <property type="match status" value="1"/>
</dbReference>
<dbReference type="InterPro" id="IPR017853">
    <property type="entry name" value="GH"/>
</dbReference>
<proteinExistence type="inferred from homology"/>
<keyword evidence="3 6" id="KW-0732">Signal</keyword>
<dbReference type="Gene3D" id="3.20.20.80">
    <property type="entry name" value="Glycosidases"/>
    <property type="match status" value="1"/>
</dbReference>
<feature type="signal peptide" evidence="6">
    <location>
        <begin position="1"/>
        <end position="26"/>
    </location>
</feature>
<sequence length="642" mass="72153">MKIIIPHRLSLIIAATCLVLSIDSFAAQPGGDQSADIINAGFETGNLKGWGGWRTKRAKVVDDAHTGAKAVVLGPERGLCAQVVEIRPNSRYRLSAFVKTEAGAEEVQLIASDYGGAKMSVSSALTEYTEVSLEFVSARTAKDMLVILMHPSGPGKGYADTIHLEYLGEAPPLKVQSFIEPQERPILSEGGAAQKSDAEMDWYFDAKFGMFIHWGVYAAMDEGSEWVMHNKAYPPDEYRIRAENPVDGFTASEFDPADWAELAKTAGMQYMVLTARHHDGYALFDSQHPNSWTSVKHLGRDLIREYTDAVREAGIHVGLYYSPMSWRYPGYYDVWGNGCKPNVWGYETAEWHKENARVMKEEVYEQVTRLFSNYGPIEYMFWDGAWLGQSADAELEDLFWDTGLYQDPDTEWPIDESFKVRDEESGKAHGIMGLVRKFQPQLIVNERFSWIGDVHGEEGVSASAGPVRIQPTEKCMPLMKGGWGYRPNRPVFSFEEVVVYLSDCAVRNINLLLNVSPDKEGRIPENQRDVLVKVGNWLESVGEAIYETRGGPWQPLYGEYGFTYRDNRIFAHVFEGYQDRSLGTFTTQALGVHKVESVKNLQSGKELDWVRNKDNTITINDVDYGTSPALTVLQISLTQNVY</sequence>